<name>A0A316AM63_9FIRM</name>
<keyword evidence="2" id="KW-1185">Reference proteome</keyword>
<reference evidence="2" key="1">
    <citation type="submission" date="2017-07" db="EMBL/GenBank/DDBJ databases">
        <authorList>
            <person name="Varghese N."/>
            <person name="Submissions S."/>
        </authorList>
    </citation>
    <scope>NUCLEOTIDE SEQUENCE [LARGE SCALE GENOMIC DNA]</scope>
    <source>
        <strain evidence="2">NLAE-zl-C134</strain>
    </source>
</reference>
<organism evidence="1 2">
    <name type="scientific">Faecalicatena contorta</name>
    <dbReference type="NCBI Taxonomy" id="39482"/>
    <lineage>
        <taxon>Bacteria</taxon>
        <taxon>Bacillati</taxon>
        <taxon>Bacillota</taxon>
        <taxon>Clostridia</taxon>
        <taxon>Lachnospirales</taxon>
        <taxon>Lachnospiraceae</taxon>
        <taxon>Faecalicatena</taxon>
    </lineage>
</organism>
<proteinExistence type="predicted"/>
<sequence length="77" mass="9139">MKVKDYGIPVCRILNIWQIILYKTNGLNEIETYVSKNGTVEYKIVYVFDREKSQGLFNKFRDHRLEVGDNLLELENL</sequence>
<accession>A0A316AM63</accession>
<protein>
    <submittedName>
        <fullName evidence="1">Uncharacterized protein</fullName>
    </submittedName>
</protein>
<dbReference type="EMBL" id="UHJJ01000003">
    <property type="protein sequence ID" value="SUQ13675.1"/>
    <property type="molecule type" value="Genomic_DNA"/>
</dbReference>
<evidence type="ECO:0000313" key="1">
    <source>
        <dbReference type="EMBL" id="SUQ13675.1"/>
    </source>
</evidence>
<gene>
    <name evidence="1" type="ORF">SAMN05216529_103408</name>
</gene>
<dbReference type="Proteomes" id="UP000254051">
    <property type="component" value="Unassembled WGS sequence"/>
</dbReference>
<dbReference type="AlphaFoldDB" id="A0A316AM63"/>
<evidence type="ECO:0000313" key="2">
    <source>
        <dbReference type="Proteomes" id="UP000254051"/>
    </source>
</evidence>
<dbReference type="RefSeq" id="WP_109709714.1">
    <property type="nucleotide sequence ID" value="NZ_QGDS01000003.1"/>
</dbReference>